<feature type="transmembrane region" description="Helical" evidence="10">
    <location>
        <begin position="208"/>
        <end position="230"/>
    </location>
</feature>
<evidence type="ECO:0000256" key="2">
    <source>
        <dbReference type="ARBA" id="ARBA00022448"/>
    </source>
</evidence>
<dbReference type="Pfam" id="PF00999">
    <property type="entry name" value="Na_H_Exchanger"/>
    <property type="match status" value="1"/>
</dbReference>
<dbReference type="InterPro" id="IPR018422">
    <property type="entry name" value="Cation/H_exchanger_CPA1"/>
</dbReference>
<organism evidence="12 13">
    <name type="scientific">Paraglomus occultum</name>
    <dbReference type="NCBI Taxonomy" id="144539"/>
    <lineage>
        <taxon>Eukaryota</taxon>
        <taxon>Fungi</taxon>
        <taxon>Fungi incertae sedis</taxon>
        <taxon>Mucoromycota</taxon>
        <taxon>Glomeromycotina</taxon>
        <taxon>Glomeromycetes</taxon>
        <taxon>Paraglomerales</taxon>
        <taxon>Paraglomeraceae</taxon>
        <taxon>Paraglomus</taxon>
    </lineage>
</organism>
<comment type="subcellular location">
    <subcellularLocation>
        <location evidence="1">Membrane</location>
        <topology evidence="1">Multi-pass membrane protein</topology>
    </subcellularLocation>
</comment>
<evidence type="ECO:0000256" key="5">
    <source>
        <dbReference type="ARBA" id="ARBA00023053"/>
    </source>
</evidence>
<dbReference type="AlphaFoldDB" id="A0A9N8Z0Z1"/>
<dbReference type="OrthoDB" id="196264at2759"/>
<dbReference type="Proteomes" id="UP000789572">
    <property type="component" value="Unassembled WGS sequence"/>
</dbReference>
<evidence type="ECO:0000256" key="6">
    <source>
        <dbReference type="ARBA" id="ARBA00023065"/>
    </source>
</evidence>
<feature type="region of interest" description="Disordered" evidence="9">
    <location>
        <begin position="454"/>
        <end position="497"/>
    </location>
</feature>
<evidence type="ECO:0000256" key="1">
    <source>
        <dbReference type="ARBA" id="ARBA00004141"/>
    </source>
</evidence>
<dbReference type="PANTHER" id="PTHR10110">
    <property type="entry name" value="SODIUM/HYDROGEN EXCHANGER"/>
    <property type="match status" value="1"/>
</dbReference>
<evidence type="ECO:0000256" key="9">
    <source>
        <dbReference type="SAM" id="MobiDB-lite"/>
    </source>
</evidence>
<evidence type="ECO:0000256" key="10">
    <source>
        <dbReference type="SAM" id="Phobius"/>
    </source>
</evidence>
<dbReference type="InterPro" id="IPR004709">
    <property type="entry name" value="NaH_exchanger"/>
</dbReference>
<dbReference type="GO" id="GO:0000329">
    <property type="term" value="C:fungal-type vacuole membrane"/>
    <property type="evidence" value="ECO:0007669"/>
    <property type="project" value="TreeGrafter"/>
</dbReference>
<keyword evidence="13" id="KW-1185">Reference proteome</keyword>
<dbReference type="PANTHER" id="PTHR10110:SF187">
    <property type="entry name" value="SODIUM_HYDROGEN EXCHANGER"/>
    <property type="match status" value="1"/>
</dbReference>
<keyword evidence="4 10" id="KW-1133">Transmembrane helix</keyword>
<feature type="domain" description="Cation/H+ exchanger transmembrane" evidence="11">
    <location>
        <begin position="30"/>
        <end position="229"/>
    </location>
</feature>
<dbReference type="EMBL" id="CAJVPJ010000059">
    <property type="protein sequence ID" value="CAG8468916.1"/>
    <property type="molecule type" value="Genomic_DNA"/>
</dbReference>
<keyword evidence="2" id="KW-0813">Transport</keyword>
<evidence type="ECO:0000256" key="3">
    <source>
        <dbReference type="ARBA" id="ARBA00022692"/>
    </source>
</evidence>
<feature type="transmembrane region" description="Helical" evidence="10">
    <location>
        <begin position="12"/>
        <end position="34"/>
    </location>
</feature>
<feature type="transmembrane region" description="Helical" evidence="10">
    <location>
        <begin position="46"/>
        <end position="67"/>
    </location>
</feature>
<gene>
    <name evidence="12" type="ORF">POCULU_LOCUS941</name>
</gene>
<dbReference type="GO" id="GO:0015385">
    <property type="term" value="F:sodium:proton antiporter activity"/>
    <property type="evidence" value="ECO:0007669"/>
    <property type="project" value="InterPro"/>
</dbReference>
<keyword evidence="7 10" id="KW-0472">Membrane</keyword>
<feature type="transmembrane region" description="Helical" evidence="10">
    <location>
        <begin position="106"/>
        <end position="131"/>
    </location>
</feature>
<dbReference type="GO" id="GO:0005770">
    <property type="term" value="C:late endosome"/>
    <property type="evidence" value="ECO:0007669"/>
    <property type="project" value="TreeGrafter"/>
</dbReference>
<name>A0A9N8Z0Z1_9GLOM</name>
<dbReference type="InterPro" id="IPR006153">
    <property type="entry name" value="Cation/H_exchanger_TM"/>
</dbReference>
<dbReference type="GO" id="GO:0015386">
    <property type="term" value="F:potassium:proton antiporter activity"/>
    <property type="evidence" value="ECO:0007669"/>
    <property type="project" value="TreeGrafter"/>
</dbReference>
<evidence type="ECO:0000256" key="4">
    <source>
        <dbReference type="ARBA" id="ARBA00022989"/>
    </source>
</evidence>
<feature type="transmembrane region" description="Helical" evidence="10">
    <location>
        <begin position="307"/>
        <end position="326"/>
    </location>
</feature>
<evidence type="ECO:0000256" key="8">
    <source>
        <dbReference type="ARBA" id="ARBA00023201"/>
    </source>
</evidence>
<comment type="caution">
    <text evidence="12">The sequence shown here is derived from an EMBL/GenBank/DDBJ whole genome shotgun (WGS) entry which is preliminary data.</text>
</comment>
<evidence type="ECO:0000313" key="13">
    <source>
        <dbReference type="Proteomes" id="UP000789572"/>
    </source>
</evidence>
<dbReference type="GO" id="GO:0005769">
    <property type="term" value="C:early endosome"/>
    <property type="evidence" value="ECO:0007669"/>
    <property type="project" value="TreeGrafter"/>
</dbReference>
<dbReference type="PRINTS" id="PR01084">
    <property type="entry name" value="NAHEXCHNGR"/>
</dbReference>
<accession>A0A9N8Z0Z1</accession>
<feature type="transmembrane region" description="Helical" evidence="10">
    <location>
        <begin position="236"/>
        <end position="262"/>
    </location>
</feature>
<evidence type="ECO:0000259" key="11">
    <source>
        <dbReference type="Pfam" id="PF00999"/>
    </source>
</evidence>
<evidence type="ECO:0000256" key="7">
    <source>
        <dbReference type="ARBA" id="ARBA00023136"/>
    </source>
</evidence>
<feature type="transmembrane region" description="Helical" evidence="10">
    <location>
        <begin position="283"/>
        <end position="301"/>
    </location>
</feature>
<dbReference type="Gene3D" id="6.10.140.1330">
    <property type="match status" value="1"/>
</dbReference>
<feature type="transmembrane region" description="Helical" evidence="10">
    <location>
        <begin position="143"/>
        <end position="163"/>
    </location>
</feature>
<keyword evidence="6" id="KW-0406">Ion transport</keyword>
<feature type="compositionally biased region" description="Low complexity" evidence="9">
    <location>
        <begin position="463"/>
        <end position="474"/>
    </location>
</feature>
<proteinExistence type="predicted"/>
<keyword evidence="8" id="KW-0739">Sodium transport</keyword>
<reference evidence="12" key="1">
    <citation type="submission" date="2021-06" db="EMBL/GenBank/DDBJ databases">
        <authorList>
            <person name="Kallberg Y."/>
            <person name="Tangrot J."/>
            <person name="Rosling A."/>
        </authorList>
    </citation>
    <scope>NUCLEOTIDE SEQUENCE</scope>
    <source>
        <strain evidence="12">IA702</strain>
    </source>
</reference>
<keyword evidence="5" id="KW-0915">Sodium</keyword>
<sequence length="539" mass="60706">MTDSDVEEEELYLSWALLILTTLLIGALWTSYYLQIKRIRAVHETVVSIFAGMFVGLIIRVSPGIIIQNTVTFNHAYFFNLLLPPIILNSGYELKRSNFFRNFGTILTFAFFGTIISSLVLGLLVGFLGLLGIVSISFLESMIFGAILSATDAVTVLTIFQTLKVDPKLYSIIFGESILNDAVAIVLYETLKQFHGQDLHLSNIARGIGMFCGVFTASWIIGVGVTLFTATDLEYHPFFILFTSLFICVSRYCSVFSLSKLLNMMAAYRGQEERLTRPHQVMLFWAGLRGAVAFALTAGLTGPHVPAIRTTILVVVVLSVIIFGGMTSRMLEILKISVGVEEDESSGDSEDDDRFERGNFRERYRDDFSHRTERFYEHLQHSYSQNSIISIESNDELLPAHQTPTAATAADKTHWFMSFDDRFLKPIFCRSNRVNNSPSRERWRNENLRRRDAEPDNFVGTINSSRSSVSPPNRMDSNKVSVSRHENNAHGSTLSVDQNVQLEDLNLDSNNPDVIRRFIDSNMESDDSAEEQSLLDLSK</sequence>
<evidence type="ECO:0000313" key="12">
    <source>
        <dbReference type="EMBL" id="CAG8468916.1"/>
    </source>
</evidence>
<dbReference type="GO" id="GO:0007035">
    <property type="term" value="P:vacuolar acidification"/>
    <property type="evidence" value="ECO:0007669"/>
    <property type="project" value="TreeGrafter"/>
</dbReference>
<protein>
    <submittedName>
        <fullName evidence="12">4102_t:CDS:1</fullName>
    </submittedName>
</protein>
<keyword evidence="3 10" id="KW-0812">Transmembrane</keyword>